<proteinExistence type="predicted"/>
<dbReference type="EMBL" id="LS992241">
    <property type="protein sequence ID" value="SYX82090.1"/>
    <property type="molecule type" value="Genomic_DNA"/>
</dbReference>
<gene>
    <name evidence="2" type="ORF">PBLR_10510</name>
</gene>
<name>A0A383R556_PAEAL</name>
<evidence type="ECO:0000256" key="1">
    <source>
        <dbReference type="SAM" id="MobiDB-lite"/>
    </source>
</evidence>
<organism evidence="2 3">
    <name type="scientific">Paenibacillus alvei</name>
    <name type="common">Bacillus alvei</name>
    <dbReference type="NCBI Taxonomy" id="44250"/>
    <lineage>
        <taxon>Bacteria</taxon>
        <taxon>Bacillati</taxon>
        <taxon>Bacillota</taxon>
        <taxon>Bacilli</taxon>
        <taxon>Bacillales</taxon>
        <taxon>Paenibacillaceae</taxon>
        <taxon>Paenibacillus</taxon>
    </lineage>
</organism>
<accession>A0A383R556</accession>
<evidence type="ECO:0000313" key="2">
    <source>
        <dbReference type="EMBL" id="SYX82090.1"/>
    </source>
</evidence>
<dbReference type="AlphaFoldDB" id="A0A383R556"/>
<sequence length="51" mass="5464">MREAGIGEKLAQTILDALRSDSAQLAPDGVLDTEDQPDGSEREHEPNNSAD</sequence>
<feature type="compositionally biased region" description="Basic and acidic residues" evidence="1">
    <location>
        <begin position="39"/>
        <end position="51"/>
    </location>
</feature>
<protein>
    <submittedName>
        <fullName evidence="2">Uncharacterized protein</fullName>
    </submittedName>
</protein>
<dbReference type="Proteomes" id="UP000304148">
    <property type="component" value="Chromosome"/>
</dbReference>
<reference evidence="3" key="1">
    <citation type="submission" date="2018-08" db="EMBL/GenBank/DDBJ databases">
        <authorList>
            <person name="Chevrot R."/>
        </authorList>
    </citation>
    <scope>NUCLEOTIDE SEQUENCE [LARGE SCALE GENOMIC DNA]</scope>
</reference>
<dbReference type="RefSeq" id="WP_172619388.1">
    <property type="nucleotide sequence ID" value="NZ_LS992241.1"/>
</dbReference>
<feature type="region of interest" description="Disordered" evidence="1">
    <location>
        <begin position="21"/>
        <end position="51"/>
    </location>
</feature>
<evidence type="ECO:0000313" key="3">
    <source>
        <dbReference type="Proteomes" id="UP000304148"/>
    </source>
</evidence>